<feature type="transmembrane region" description="Helical" evidence="3">
    <location>
        <begin position="508"/>
        <end position="530"/>
    </location>
</feature>
<feature type="transmembrane region" description="Helical" evidence="3">
    <location>
        <begin position="591"/>
        <end position="609"/>
    </location>
</feature>
<comment type="caution">
    <text evidence="5">The sequence shown here is derived from an EMBL/GenBank/DDBJ whole genome shotgun (WGS) entry which is preliminary data.</text>
</comment>
<dbReference type="NCBIfam" id="TIGR01760">
    <property type="entry name" value="tape_meas_TP901"/>
    <property type="match status" value="1"/>
</dbReference>
<evidence type="ECO:0000313" key="6">
    <source>
        <dbReference type="Proteomes" id="UP000471678"/>
    </source>
</evidence>
<evidence type="ECO:0000256" key="1">
    <source>
        <dbReference type="ARBA" id="ARBA00022612"/>
    </source>
</evidence>
<evidence type="ECO:0000256" key="3">
    <source>
        <dbReference type="SAM" id="Phobius"/>
    </source>
</evidence>
<sequence length="1580" mass="171209">MADEEVLGKVAIEMDLKDSKFKSQLSGTKQAIKNTMSEMRSNMAVMNAAGSKYDALAAKQRGLNRVLEAQTNHMKALQKQYQGSITKSGEWTRATARYAQQYNDARGKVAALNQQLIQNAKAMAIARTETTGFTGKLNSMGKAASSAGEKLTSFGKSATAKITAPLAAGFVYATKSAVDFNSQIQAIGPLLTNGKAVTSKYRAELQQMSQASMDWSKQYGISTSSINEGMAEMVRRGYSAEQTLGAMPSVLNAAKASGDDFNTVMHTSTSVLEQFGLQSKSTAGMLKNTNRVTDTLTFIANKTAAGFADLGEAMTYVGPTAHATNMSLEQTAAVLGIMANRGIEGSVAGTALRSALTRMIKPSKQNAQGFKEMGINIADFKKGTLTLPGIIDKIKKNTKDWTEEKRSAAIATAFGTEAQAGMNALISAGSGELRKYTKEAQNASGTTSKIADQLNNTDANKMARFKESVHVLSIEIGQKLLPALTPVIDKASEWIESFSNMGDGMQKFIIYSALATAAVGPLALTLGTLLKSIGSIATGTVKITGFFRAWKAGAAATSAVNAAMDAGAVSATGLGTAVSGASGAFSLLNPYVLGTVAAIGLGVAAYELFGKKLIQSSERTARWGSDVGATADKALSSMQNSTQQISDSLSSMEEASRTSTANMSANFSRELGTISKTVQTRKKEIEDGLKGLDEDVQKSVLSAAQKEQDRLNKNLQDAQKNEEQAQNILKNHGNKVSQLTAEQRAMLQNYNLQMQEDELNALKITGSKRKTIMAALNNDVKNMTTAQRQNAENELIDYQRKEVKHFYDQAKQLKKAYGANSAEYKAGYKTLSKNLDESSAKTAAAYIKVAKANHESTQSIKQDMLEAGLSYKNGMAELRRQAKSASENTGVVVKETNNMSKSMKSAAKMWNNLVFDSKTGEVRTNAQEEINKAVKSSKKWNQIKLLLKEGKLSTNAKSEVATALIYAKKWDSLTWKEQKALIKTEGTQDFVKLLEESGEWVDLSLDVKNAIIHADGKKDIVDAIFQMNYWNKLTPKEQDMIIHDKASKKAMKLLEKIHEWNNLDMKTQEAVVNGDNKVIVDLLMRLGQWNALTLKQQLAYIEDKGAKEFYKLFHDTKEWNNLTIEQKEAIVNAHGNQELIQSLQSANLWNSLSLKQLEAIFGVKGKEDLNDALFKANQWDSLDMKEKLAQIVSKGGQELYTILVDMGKWNSQPVEVKEAIVNAKGNDQLQQVMTDYNLWAGLPISSLKEIIAEDKASGNLKLAREAVEAWSRANPGEAKQAKALDLASLQMNMAKASVDRYRITGTGGAKTALGVNYASQAFDSAKGSVDKYRSTSPGAPKNAMGYDQASGAFNRATAGTRTWKGTSAGGAKTAKAIDNASGPANAATSSVRNFSRQSDHTVTLTTRIRTIKETISKIFHNAKGTNYHPGGMMMVNDQKGRTFRELVQLPTGESFIPQGRNVMFDAPRGTKVLRASETAKKFPGLKQYAKGTIAKPTLNSSMQVFQASTSVQDNASNVIVANSTDTSVLEKQMNQMIGLLTAILSKEQSVSLNGQSIGKFVDNYQSKSISLEERGVYSGT</sequence>
<dbReference type="Pfam" id="PF10145">
    <property type="entry name" value="PhageMin_Tail"/>
    <property type="match status" value="1"/>
</dbReference>
<dbReference type="RefSeq" id="WP_161022418.1">
    <property type="nucleotide sequence ID" value="NZ_VSUB01000002.1"/>
</dbReference>
<evidence type="ECO:0000259" key="4">
    <source>
        <dbReference type="Pfam" id="PF10145"/>
    </source>
</evidence>
<dbReference type="PANTHER" id="PTHR37813:SF1">
    <property type="entry name" value="FELS-2 PROPHAGE PROTEIN"/>
    <property type="match status" value="1"/>
</dbReference>
<keyword evidence="3" id="KW-1133">Transmembrane helix</keyword>
<dbReference type="PANTHER" id="PTHR37813">
    <property type="entry name" value="FELS-2 PROPHAGE PROTEIN"/>
    <property type="match status" value="1"/>
</dbReference>
<keyword evidence="3" id="KW-0472">Membrane</keyword>
<name>A0A6N9IQH8_9LACO</name>
<accession>A0A6N9IQH8</accession>
<organism evidence="5 6">
    <name type="scientific">Ligilactobacillus salivarius</name>
    <dbReference type="NCBI Taxonomy" id="1624"/>
    <lineage>
        <taxon>Bacteria</taxon>
        <taxon>Bacillati</taxon>
        <taxon>Bacillota</taxon>
        <taxon>Bacilli</taxon>
        <taxon>Lactobacillales</taxon>
        <taxon>Lactobacillaceae</taxon>
        <taxon>Ligilactobacillus</taxon>
    </lineage>
</organism>
<protein>
    <submittedName>
        <fullName evidence="5">Phage tail tape measure protein</fullName>
    </submittedName>
</protein>
<proteinExistence type="predicted"/>
<keyword evidence="1" id="KW-1188">Viral release from host cell</keyword>
<gene>
    <name evidence="5" type="ORF">FYL25_03650</name>
</gene>
<dbReference type="InterPro" id="IPR010090">
    <property type="entry name" value="Phage_tape_meas"/>
</dbReference>
<evidence type="ECO:0000256" key="2">
    <source>
        <dbReference type="SAM" id="Coils"/>
    </source>
</evidence>
<reference evidence="5 6" key="1">
    <citation type="journal article" date="2020" name="Food Funct.">
        <title>Screening of Lactobacillus salivarius strains from the feces of Chinese populations and the evaluation of their effects against intestinal inflammation in mice.</title>
        <authorList>
            <person name="Zhai Q."/>
            <person name="Shen X."/>
            <person name="Cen S."/>
            <person name="Zhang C."/>
            <person name="Tian F."/>
            <person name="Zhao J."/>
            <person name="Zhang H."/>
            <person name="Xue Y."/>
            <person name="Chen W."/>
        </authorList>
    </citation>
    <scope>NUCLEOTIDE SEQUENCE [LARGE SCALE GENOMIC DNA]</scope>
    <source>
        <strain evidence="5 6">FYNDL5_1.scaf</strain>
    </source>
</reference>
<keyword evidence="3" id="KW-0812">Transmembrane</keyword>
<feature type="coiled-coil region" evidence="2">
    <location>
        <begin position="701"/>
        <end position="742"/>
    </location>
</feature>
<feature type="domain" description="Phage tail tape measure protein" evidence="4">
    <location>
        <begin position="210"/>
        <end position="415"/>
    </location>
</feature>
<dbReference type="Proteomes" id="UP000471678">
    <property type="component" value="Unassembled WGS sequence"/>
</dbReference>
<keyword evidence="2" id="KW-0175">Coiled coil</keyword>
<dbReference type="EMBL" id="VSUB01000002">
    <property type="protein sequence ID" value="MYY64529.1"/>
    <property type="molecule type" value="Genomic_DNA"/>
</dbReference>
<evidence type="ECO:0000313" key="5">
    <source>
        <dbReference type="EMBL" id="MYY64529.1"/>
    </source>
</evidence>